<organism evidence="1 2">
    <name type="scientific">Gigaspora margarita</name>
    <dbReference type="NCBI Taxonomy" id="4874"/>
    <lineage>
        <taxon>Eukaryota</taxon>
        <taxon>Fungi</taxon>
        <taxon>Fungi incertae sedis</taxon>
        <taxon>Mucoromycota</taxon>
        <taxon>Glomeromycotina</taxon>
        <taxon>Glomeromycetes</taxon>
        <taxon>Diversisporales</taxon>
        <taxon>Gigasporaceae</taxon>
        <taxon>Gigaspora</taxon>
    </lineage>
</organism>
<sequence>MSVNNDEYYVAPIEIMETEKRGEIIKNEKDFDEPTQRFITNLKEEQNVTVHGNYSGQGTGLFRVEEIDSEEEIFI</sequence>
<reference evidence="1 2" key="1">
    <citation type="submission" date="2021-06" db="EMBL/GenBank/DDBJ databases">
        <authorList>
            <person name="Kallberg Y."/>
            <person name="Tangrot J."/>
            <person name="Rosling A."/>
        </authorList>
    </citation>
    <scope>NUCLEOTIDE SEQUENCE [LARGE SCALE GENOMIC DNA]</scope>
    <source>
        <strain evidence="1 2">120-4 pot B 10/14</strain>
    </source>
</reference>
<gene>
    <name evidence="1" type="ORF">GMARGA_LOCUS21</name>
</gene>
<comment type="caution">
    <text evidence="1">The sequence shown here is derived from an EMBL/GenBank/DDBJ whole genome shotgun (WGS) entry which is preliminary data.</text>
</comment>
<keyword evidence="2" id="KW-1185">Reference proteome</keyword>
<dbReference type="Proteomes" id="UP000789901">
    <property type="component" value="Unassembled WGS sequence"/>
</dbReference>
<evidence type="ECO:0000313" key="1">
    <source>
        <dbReference type="EMBL" id="CAG8455307.1"/>
    </source>
</evidence>
<evidence type="ECO:0000313" key="2">
    <source>
        <dbReference type="Proteomes" id="UP000789901"/>
    </source>
</evidence>
<proteinExistence type="predicted"/>
<accession>A0ABM8VV93</accession>
<name>A0ABM8VV93_GIGMA</name>
<dbReference type="EMBL" id="CAJVQB010000001">
    <property type="protein sequence ID" value="CAG8455307.1"/>
    <property type="molecule type" value="Genomic_DNA"/>
</dbReference>
<protein>
    <submittedName>
        <fullName evidence="1">21711_t:CDS:1</fullName>
    </submittedName>
</protein>